<comment type="caution">
    <text evidence="5">The sequence shown here is derived from an EMBL/GenBank/DDBJ whole genome shotgun (WGS) entry which is preliminary data.</text>
</comment>
<dbReference type="Gene3D" id="1.25.40.20">
    <property type="entry name" value="Ankyrin repeat-containing domain"/>
    <property type="match status" value="1"/>
</dbReference>
<feature type="region of interest" description="Disordered" evidence="4">
    <location>
        <begin position="354"/>
        <end position="380"/>
    </location>
</feature>
<feature type="region of interest" description="Disordered" evidence="4">
    <location>
        <begin position="725"/>
        <end position="853"/>
    </location>
</feature>
<feature type="compositionally biased region" description="Polar residues" evidence="4">
    <location>
        <begin position="830"/>
        <end position="840"/>
    </location>
</feature>
<feature type="repeat" description="ANK" evidence="3">
    <location>
        <begin position="55"/>
        <end position="87"/>
    </location>
</feature>
<feature type="compositionally biased region" description="Low complexity" evidence="4">
    <location>
        <begin position="700"/>
        <end position="710"/>
    </location>
</feature>
<feature type="repeat" description="ANK" evidence="3">
    <location>
        <begin position="107"/>
        <end position="139"/>
    </location>
</feature>
<dbReference type="Proteomes" id="UP000017559">
    <property type="component" value="Unassembled WGS sequence"/>
</dbReference>
<dbReference type="HOGENOM" id="CLU_300172_0_0_1"/>
<reference evidence="5 6" key="1">
    <citation type="journal article" date="2014" name="BMC Genomics">
        <title>Genome and secretome analysis of the hemibiotrophic fungal pathogen, Moniliophthora roreri, which causes frosty pod rot disease of cacao: mechanisms of the biotrophic and necrotrophic phases.</title>
        <authorList>
            <person name="Meinhardt L.W."/>
            <person name="Costa G.G.L."/>
            <person name="Thomazella D.P.T."/>
            <person name="Teixeira P.J.P.L."/>
            <person name="Carazzolle M.F."/>
            <person name="Schuster S.C."/>
            <person name="Carlson J.E."/>
            <person name="Guiltinan M.J."/>
            <person name="Mieczkowski P."/>
            <person name="Farmer A."/>
            <person name="Ramaraj T."/>
            <person name="Crozier J."/>
            <person name="Davis R.E."/>
            <person name="Shao J."/>
            <person name="Melnick R.L."/>
            <person name="Pereira G.A.G."/>
            <person name="Bailey B.A."/>
        </authorList>
    </citation>
    <scope>NUCLEOTIDE SEQUENCE [LARGE SCALE GENOMIC DNA]</scope>
    <source>
        <strain evidence="5 6">MCA 2997</strain>
    </source>
</reference>
<keyword evidence="2 3" id="KW-0040">ANK repeat</keyword>
<feature type="compositionally biased region" description="Polar residues" evidence="4">
    <location>
        <begin position="806"/>
        <end position="815"/>
    </location>
</feature>
<dbReference type="SUPFAM" id="SSF48403">
    <property type="entry name" value="Ankyrin repeat"/>
    <property type="match status" value="1"/>
</dbReference>
<feature type="compositionally biased region" description="Polar residues" evidence="4">
    <location>
        <begin position="565"/>
        <end position="574"/>
    </location>
</feature>
<dbReference type="PANTHER" id="PTHR24173:SF74">
    <property type="entry name" value="ANKYRIN REPEAT DOMAIN-CONTAINING PROTEIN 16"/>
    <property type="match status" value="1"/>
</dbReference>
<feature type="compositionally biased region" description="Acidic residues" evidence="4">
    <location>
        <begin position="664"/>
        <end position="673"/>
    </location>
</feature>
<dbReference type="OrthoDB" id="194358at2759"/>
<dbReference type="EMBL" id="AWSO01000180">
    <property type="protein sequence ID" value="ESK93666.1"/>
    <property type="molecule type" value="Genomic_DNA"/>
</dbReference>
<evidence type="ECO:0000313" key="5">
    <source>
        <dbReference type="EMBL" id="ESK93666.1"/>
    </source>
</evidence>
<proteinExistence type="predicted"/>
<feature type="compositionally biased region" description="Basic and acidic residues" evidence="4">
    <location>
        <begin position="588"/>
        <end position="598"/>
    </location>
</feature>
<dbReference type="Pfam" id="PF12796">
    <property type="entry name" value="Ank_2"/>
    <property type="match status" value="2"/>
</dbReference>
<keyword evidence="1" id="KW-0677">Repeat</keyword>
<feature type="compositionally biased region" description="Polar residues" evidence="4">
    <location>
        <begin position="956"/>
        <end position="965"/>
    </location>
</feature>
<organism evidence="5 6">
    <name type="scientific">Moniliophthora roreri (strain MCA 2997)</name>
    <name type="common">Cocoa frosty pod rot fungus</name>
    <name type="synonym">Crinipellis roreri</name>
    <dbReference type="NCBI Taxonomy" id="1381753"/>
    <lineage>
        <taxon>Eukaryota</taxon>
        <taxon>Fungi</taxon>
        <taxon>Dikarya</taxon>
        <taxon>Basidiomycota</taxon>
        <taxon>Agaricomycotina</taxon>
        <taxon>Agaricomycetes</taxon>
        <taxon>Agaricomycetidae</taxon>
        <taxon>Agaricales</taxon>
        <taxon>Marasmiineae</taxon>
        <taxon>Marasmiaceae</taxon>
        <taxon>Moniliophthora</taxon>
    </lineage>
</organism>
<dbReference type="AlphaFoldDB" id="V2XLG2"/>
<feature type="compositionally biased region" description="Low complexity" evidence="4">
    <location>
        <begin position="995"/>
        <end position="1005"/>
    </location>
</feature>
<feature type="region of interest" description="Disordered" evidence="4">
    <location>
        <begin position="176"/>
        <end position="212"/>
    </location>
</feature>
<evidence type="ECO:0000256" key="2">
    <source>
        <dbReference type="ARBA" id="ARBA00023043"/>
    </source>
</evidence>
<feature type="compositionally biased region" description="Polar residues" evidence="4">
    <location>
        <begin position="974"/>
        <end position="983"/>
    </location>
</feature>
<feature type="compositionally biased region" description="Polar residues" evidence="4">
    <location>
        <begin position="445"/>
        <end position="466"/>
    </location>
</feature>
<feature type="region of interest" description="Disordered" evidence="4">
    <location>
        <begin position="929"/>
        <end position="1006"/>
    </location>
</feature>
<evidence type="ECO:0000256" key="4">
    <source>
        <dbReference type="SAM" id="MobiDB-lite"/>
    </source>
</evidence>
<feature type="region of interest" description="Disordered" evidence="4">
    <location>
        <begin position="544"/>
        <end position="710"/>
    </location>
</feature>
<feature type="region of interest" description="Disordered" evidence="4">
    <location>
        <begin position="397"/>
        <end position="468"/>
    </location>
</feature>
<keyword evidence="6" id="KW-1185">Reference proteome</keyword>
<dbReference type="InterPro" id="IPR002110">
    <property type="entry name" value="Ankyrin_rpt"/>
</dbReference>
<dbReference type="PROSITE" id="PS50297">
    <property type="entry name" value="ANK_REP_REGION"/>
    <property type="match status" value="2"/>
</dbReference>
<feature type="compositionally biased region" description="Basic and acidic residues" evidence="4">
    <location>
        <begin position="929"/>
        <end position="940"/>
    </location>
</feature>
<dbReference type="PANTHER" id="PTHR24173">
    <property type="entry name" value="ANKYRIN REPEAT CONTAINING"/>
    <property type="match status" value="1"/>
</dbReference>
<dbReference type="KEGG" id="mrr:Moror_1483"/>
<dbReference type="PROSITE" id="PS50088">
    <property type="entry name" value="ANK_REPEAT"/>
    <property type="match status" value="2"/>
</dbReference>
<feature type="compositionally biased region" description="Low complexity" evidence="4">
    <location>
        <begin position="772"/>
        <end position="805"/>
    </location>
</feature>
<feature type="compositionally biased region" description="Basic residues" evidence="4">
    <location>
        <begin position="984"/>
        <end position="994"/>
    </location>
</feature>
<dbReference type="STRING" id="1381753.V2XLG2"/>
<evidence type="ECO:0000256" key="3">
    <source>
        <dbReference type="PROSITE-ProRule" id="PRU00023"/>
    </source>
</evidence>
<gene>
    <name evidence="5" type="ORF">Moror_1483</name>
</gene>
<feature type="compositionally biased region" description="Low complexity" evidence="4">
    <location>
        <begin position="418"/>
        <end position="444"/>
    </location>
</feature>
<sequence>MPVPLRANANFKTEAKYNVVTEFPNYDLHSACAMGNQGLVEYALARGQPINSVIDGVLPLHAACAGGHEQVVKVLIDHGADVNAPRLPRRYSNEKSRDGSAPIMGTTGSTPLHFAAANGNKNVMMTLLLRGAHPDRRDKYGVTPATLAEQNGWLECAEILTNWIRNKDRDLRERETVHVPDEFGQSSSSVNGRERGASFGNEEDPLGTTRKRMQVIQVKRSIDTALNKFKNPGSLTPQKSSLTLSGSTLTPPTSPVRRRDRSPSHSEDGHFPPAFDPGSRRPSLPQVLNNTPPSSHPLRNHKSATLVKAPRSPRRPRSAGTGAEPEGEANNGPGSVKSGRKLGTKYSLLNLFKKGQGNESTSSVPLERTSSHQMSSSLSIPIATSSSQNNATWGVLPASSSPKYSSSFADTNLPSGPLPRSGFRFGSGSPSMSPSPLPQTSSPLNVRTSLSTSSSQLHPYSPTRPQIPSAVDLHNALAAQQYQTRDRSGSSGSAVGLGIAFDGAEDSNALNRLAMHRMRPSHTRDRSGSGASNRNAMLFEDETVVSDANGGKGNSRPGILRGHYRTSSTGQTNVLRALRFDSSSSVGSRKERDGDDPPLRGCTSASSLNRVRRQMEHSPSRGFRPESPAKSPSSTPHIARMPDSAPAAIGDFDTSGDRSRNGDEVGDDPDDEVYYGRPIEGRGILDMNTHPDMKARGRGLSFASSDSSLSPVLSAADVGLGATSTLNSEFPFSINRPPPTLDDSEGSGSGSGSSQQLQPPSIGIDNGRGRGDSVSSTSTTDSVNNPSLSASATTSGSGGSVTVTTPLRSPETSAFISLPIDRSKTKSSDRFQSTSETSVEVSADSLSPDMGGPEVKIISLNERRSRSPLGIDMSLAASHARAARLVQQTKEDILSAHNNELMDGSGIGQMPLSARLAALGESLELERKLREQKQAEESKMKNPNTRSRVADFLRESSVSTVSSYEGISGPGVTRQYSLNSRSSNPKRKEPRRPHTSSGTSSPTTPVATIGFSKLERAKSGHHQSQSTSAVEMSPNLDYDLEPSITYGYKLATMRSITPEPDSNLSRISSLEGPDTDTELGPSLYRISTAPDSTSPKAKRERHLASNTKLARMGFTPNDLAGRPAQPKRFNGLRSLMQTLKGR</sequence>
<feature type="region of interest" description="Disordered" evidence="4">
    <location>
        <begin position="227"/>
        <end position="341"/>
    </location>
</feature>
<feature type="compositionally biased region" description="Basic and acidic residues" evidence="4">
    <location>
        <begin position="261"/>
        <end position="270"/>
    </location>
</feature>
<name>V2XLG2_MONRO</name>
<feature type="compositionally biased region" description="Low complexity" evidence="4">
    <location>
        <begin position="240"/>
        <end position="251"/>
    </location>
</feature>
<dbReference type="SMART" id="SM00248">
    <property type="entry name" value="ANK"/>
    <property type="match status" value="3"/>
</dbReference>
<evidence type="ECO:0000256" key="1">
    <source>
        <dbReference type="ARBA" id="ARBA00022737"/>
    </source>
</evidence>
<evidence type="ECO:0000313" key="6">
    <source>
        <dbReference type="Proteomes" id="UP000017559"/>
    </source>
</evidence>
<protein>
    <submittedName>
        <fullName evidence="5">Ankyrin repeat domain protein</fullName>
    </submittedName>
</protein>
<accession>V2XLG2</accession>
<dbReference type="InterPro" id="IPR036770">
    <property type="entry name" value="Ankyrin_rpt-contain_sf"/>
</dbReference>